<dbReference type="EMBL" id="CP039923">
    <property type="protein sequence ID" value="QCL96549.1"/>
    <property type="molecule type" value="Genomic_DNA"/>
</dbReference>
<proteinExistence type="predicted"/>
<sequence length="96" mass="11098">MITPCAGGTLFSHPCEFIRNRKAQATFGLCYTEGAMQIIDNKTIDGNRTKPILNVAEFCRRYRLDKAEETRLRKLFGEFASRHELLMNAQRKPSFR</sequence>
<evidence type="ECO:0000313" key="1">
    <source>
        <dbReference type="EMBL" id="QCL96549.1"/>
    </source>
</evidence>
<gene>
    <name evidence="1" type="ORF">CFBP7129_20295</name>
</gene>
<dbReference type="Proteomes" id="UP000298649">
    <property type="component" value="Chromosome linear"/>
</dbReference>
<name>A0A4D7Z0A0_AGRTU</name>
<evidence type="ECO:0000313" key="2">
    <source>
        <dbReference type="Proteomes" id="UP000298649"/>
    </source>
</evidence>
<dbReference type="AlphaFoldDB" id="A0A4D7Z0A0"/>
<protein>
    <submittedName>
        <fullName evidence="1">Uncharacterized protein</fullName>
    </submittedName>
</protein>
<accession>A0A4D7Z0A0</accession>
<reference evidence="1 2" key="1">
    <citation type="submission" date="2019-04" db="EMBL/GenBank/DDBJ databases">
        <title>Complete genome sequence of Agrobacterium tumefaciens CFBP7129.</title>
        <authorList>
            <person name="Haryono M."/>
            <person name="Lin Y.-C."/>
            <person name="Lai E.-M."/>
            <person name="Kuo C.-H."/>
        </authorList>
    </citation>
    <scope>NUCLEOTIDE SEQUENCE [LARGE SCALE GENOMIC DNA]</scope>
    <source>
        <strain evidence="1 2">CFBP7129</strain>
    </source>
</reference>
<organism evidence="1 2">
    <name type="scientific">Agrobacterium tumefaciens</name>
    <dbReference type="NCBI Taxonomy" id="358"/>
    <lineage>
        <taxon>Bacteria</taxon>
        <taxon>Pseudomonadati</taxon>
        <taxon>Pseudomonadota</taxon>
        <taxon>Alphaproteobacteria</taxon>
        <taxon>Hyphomicrobiales</taxon>
        <taxon>Rhizobiaceae</taxon>
        <taxon>Rhizobium/Agrobacterium group</taxon>
        <taxon>Agrobacterium</taxon>
        <taxon>Agrobacterium tumefaciens complex</taxon>
    </lineage>
</organism>